<dbReference type="OrthoDB" id="5334491at2759"/>
<dbReference type="PROSITE" id="PS50090">
    <property type="entry name" value="MYB_LIKE"/>
    <property type="match status" value="1"/>
</dbReference>
<evidence type="ECO:0000313" key="3">
    <source>
        <dbReference type="EMBL" id="KAB8068105.1"/>
    </source>
</evidence>
<dbReference type="InterPro" id="IPR001005">
    <property type="entry name" value="SANT/Myb"/>
</dbReference>
<name>A0A5N5WJY1_9EURO</name>
<feature type="region of interest" description="Disordered" evidence="1">
    <location>
        <begin position="149"/>
        <end position="170"/>
    </location>
</feature>
<dbReference type="InterPro" id="IPR009057">
    <property type="entry name" value="Homeodomain-like_sf"/>
</dbReference>
<accession>A0A5N5WJY1</accession>
<dbReference type="Proteomes" id="UP000326565">
    <property type="component" value="Unassembled WGS sequence"/>
</dbReference>
<sequence>MLLPSALPCDMRRPVTQSRPTPSRQFTTPPPSDDDDLPPSNGLLGTSRALQSLLNVSPAPSPRCAKPERLQSPLHMRSTPSARSRKQNDCKPSPNPSRIANKRKRDRYEQDSDSEFTASSMRFSTPKRARHVPYDLPLGLSPSDFYSLHSPPVSQSPPSPAHRRQKKLAQEEAAQCFNPDAALPSVEGMGPSQSDDPWTAGDDQRLVELVLEKFQLSRDDWEDCARRMGKDNISVGRRWQTLVDEGNVGMRRDRRLHESWL</sequence>
<protein>
    <recommendedName>
        <fullName evidence="2">Myb-like domain-containing protein</fullName>
    </recommendedName>
</protein>
<feature type="region of interest" description="Disordered" evidence="1">
    <location>
        <begin position="1"/>
        <end position="122"/>
    </location>
</feature>
<gene>
    <name evidence="3" type="ORF">BDV29DRAFT_74722</name>
</gene>
<evidence type="ECO:0000313" key="4">
    <source>
        <dbReference type="Proteomes" id="UP000326565"/>
    </source>
</evidence>
<dbReference type="CDD" id="cd00167">
    <property type="entry name" value="SANT"/>
    <property type="match status" value="1"/>
</dbReference>
<evidence type="ECO:0000256" key="1">
    <source>
        <dbReference type="SAM" id="MobiDB-lite"/>
    </source>
</evidence>
<dbReference type="EMBL" id="ML732416">
    <property type="protein sequence ID" value="KAB8068105.1"/>
    <property type="molecule type" value="Genomic_DNA"/>
</dbReference>
<dbReference type="SUPFAM" id="SSF46689">
    <property type="entry name" value="Homeodomain-like"/>
    <property type="match status" value="1"/>
</dbReference>
<keyword evidence="4" id="KW-1185">Reference proteome</keyword>
<proteinExistence type="predicted"/>
<reference evidence="3 4" key="1">
    <citation type="submission" date="2019-04" db="EMBL/GenBank/DDBJ databases">
        <title>Friends and foes A comparative genomics study of 23 Aspergillus species from section Flavi.</title>
        <authorList>
            <consortium name="DOE Joint Genome Institute"/>
            <person name="Kjaerbolling I."/>
            <person name="Vesth T."/>
            <person name="Frisvad J.C."/>
            <person name="Nybo J.L."/>
            <person name="Theobald S."/>
            <person name="Kildgaard S."/>
            <person name="Isbrandt T."/>
            <person name="Kuo A."/>
            <person name="Sato A."/>
            <person name="Lyhne E.K."/>
            <person name="Kogle M.E."/>
            <person name="Wiebenga A."/>
            <person name="Kun R.S."/>
            <person name="Lubbers R.J."/>
            <person name="Makela M.R."/>
            <person name="Barry K."/>
            <person name="Chovatia M."/>
            <person name="Clum A."/>
            <person name="Daum C."/>
            <person name="Haridas S."/>
            <person name="He G."/>
            <person name="LaButti K."/>
            <person name="Lipzen A."/>
            <person name="Mondo S."/>
            <person name="Riley R."/>
            <person name="Salamov A."/>
            <person name="Simmons B.A."/>
            <person name="Magnuson J.K."/>
            <person name="Henrissat B."/>
            <person name="Mortensen U.H."/>
            <person name="Larsen T.O."/>
            <person name="Devries R.P."/>
            <person name="Grigoriev I.V."/>
            <person name="Machida M."/>
            <person name="Baker S.E."/>
            <person name="Andersen M.R."/>
        </authorList>
    </citation>
    <scope>NUCLEOTIDE SEQUENCE [LARGE SCALE GENOMIC DNA]</scope>
    <source>
        <strain evidence="3 4">CBS 151.66</strain>
    </source>
</reference>
<feature type="domain" description="Myb-like" evidence="2">
    <location>
        <begin position="190"/>
        <end position="243"/>
    </location>
</feature>
<dbReference type="AlphaFoldDB" id="A0A5N5WJY1"/>
<evidence type="ECO:0000259" key="2">
    <source>
        <dbReference type="PROSITE" id="PS50090"/>
    </source>
</evidence>
<feature type="compositionally biased region" description="Polar residues" evidence="1">
    <location>
        <begin position="15"/>
        <end position="27"/>
    </location>
</feature>
<organism evidence="3 4">
    <name type="scientific">Aspergillus leporis</name>
    <dbReference type="NCBI Taxonomy" id="41062"/>
    <lineage>
        <taxon>Eukaryota</taxon>
        <taxon>Fungi</taxon>
        <taxon>Dikarya</taxon>
        <taxon>Ascomycota</taxon>
        <taxon>Pezizomycotina</taxon>
        <taxon>Eurotiomycetes</taxon>
        <taxon>Eurotiomycetidae</taxon>
        <taxon>Eurotiales</taxon>
        <taxon>Aspergillaceae</taxon>
        <taxon>Aspergillus</taxon>
        <taxon>Aspergillus subgen. Circumdati</taxon>
    </lineage>
</organism>